<accession>A0A2G5CIK3</accession>
<keyword evidence="2" id="KW-1185">Reference proteome</keyword>
<evidence type="ECO:0000313" key="2">
    <source>
        <dbReference type="Proteomes" id="UP000230069"/>
    </source>
</evidence>
<dbReference type="EMBL" id="KZ305069">
    <property type="protein sequence ID" value="PIA31113.1"/>
    <property type="molecule type" value="Genomic_DNA"/>
</dbReference>
<name>A0A2G5CIK3_AQUCA</name>
<sequence length="73" mass="8726">MNILFKYSTRNFITKLITVMAVIKLITPRYKFITMVNALKRFPIFCGNRQHIKQESIEFCLYKRSKVLNYVCS</sequence>
<dbReference type="AlphaFoldDB" id="A0A2G5CIK3"/>
<proteinExistence type="predicted"/>
<dbReference type="InParanoid" id="A0A2G5CIK3"/>
<reference evidence="1 2" key="1">
    <citation type="submission" date="2017-09" db="EMBL/GenBank/DDBJ databases">
        <title>WGS assembly of Aquilegia coerulea Goldsmith.</title>
        <authorList>
            <person name="Hodges S."/>
            <person name="Kramer E."/>
            <person name="Nordborg M."/>
            <person name="Tomkins J."/>
            <person name="Borevitz J."/>
            <person name="Derieg N."/>
            <person name="Yan J."/>
            <person name="Mihaltcheva S."/>
            <person name="Hayes R.D."/>
            <person name="Rokhsar D."/>
        </authorList>
    </citation>
    <scope>NUCLEOTIDE SEQUENCE [LARGE SCALE GENOMIC DNA]</scope>
    <source>
        <strain evidence="2">cv. Goldsmith</strain>
    </source>
</reference>
<gene>
    <name evidence="1" type="ORF">AQUCO_05200008v1</name>
</gene>
<organism evidence="1 2">
    <name type="scientific">Aquilegia coerulea</name>
    <name type="common">Rocky mountain columbine</name>
    <dbReference type="NCBI Taxonomy" id="218851"/>
    <lineage>
        <taxon>Eukaryota</taxon>
        <taxon>Viridiplantae</taxon>
        <taxon>Streptophyta</taxon>
        <taxon>Embryophyta</taxon>
        <taxon>Tracheophyta</taxon>
        <taxon>Spermatophyta</taxon>
        <taxon>Magnoliopsida</taxon>
        <taxon>Ranunculales</taxon>
        <taxon>Ranunculaceae</taxon>
        <taxon>Thalictroideae</taxon>
        <taxon>Aquilegia</taxon>
    </lineage>
</organism>
<protein>
    <submittedName>
        <fullName evidence="1">Uncharacterized protein</fullName>
    </submittedName>
</protein>
<dbReference type="Proteomes" id="UP000230069">
    <property type="component" value="Unassembled WGS sequence"/>
</dbReference>
<evidence type="ECO:0000313" key="1">
    <source>
        <dbReference type="EMBL" id="PIA31113.1"/>
    </source>
</evidence>